<accession>A0ACB7YKU6</accession>
<evidence type="ECO:0000313" key="2">
    <source>
        <dbReference type="Proteomes" id="UP000828048"/>
    </source>
</evidence>
<gene>
    <name evidence="1" type="ORF">Vadar_006163</name>
</gene>
<dbReference type="EMBL" id="CM037161">
    <property type="protein sequence ID" value="KAH7853744.1"/>
    <property type="molecule type" value="Genomic_DNA"/>
</dbReference>
<reference evidence="1 2" key="1">
    <citation type="journal article" date="2021" name="Hortic Res">
        <title>High-quality reference genome and annotation aids understanding of berry development for evergreen blueberry (Vaccinium darrowii).</title>
        <authorList>
            <person name="Yu J."/>
            <person name="Hulse-Kemp A.M."/>
            <person name="Babiker E."/>
            <person name="Staton M."/>
        </authorList>
    </citation>
    <scope>NUCLEOTIDE SEQUENCE [LARGE SCALE GENOMIC DNA]</scope>
    <source>
        <strain evidence="2">cv. NJ 8807/NJ 8810</strain>
        <tissue evidence="1">Young leaf</tissue>
    </source>
</reference>
<dbReference type="Proteomes" id="UP000828048">
    <property type="component" value="Chromosome 11"/>
</dbReference>
<proteinExistence type="predicted"/>
<organism evidence="1 2">
    <name type="scientific">Vaccinium darrowii</name>
    <dbReference type="NCBI Taxonomy" id="229202"/>
    <lineage>
        <taxon>Eukaryota</taxon>
        <taxon>Viridiplantae</taxon>
        <taxon>Streptophyta</taxon>
        <taxon>Embryophyta</taxon>
        <taxon>Tracheophyta</taxon>
        <taxon>Spermatophyta</taxon>
        <taxon>Magnoliopsida</taxon>
        <taxon>eudicotyledons</taxon>
        <taxon>Gunneridae</taxon>
        <taxon>Pentapetalae</taxon>
        <taxon>asterids</taxon>
        <taxon>Ericales</taxon>
        <taxon>Ericaceae</taxon>
        <taxon>Vaccinioideae</taxon>
        <taxon>Vaccinieae</taxon>
        <taxon>Vaccinium</taxon>
    </lineage>
</organism>
<evidence type="ECO:0000313" key="1">
    <source>
        <dbReference type="EMBL" id="KAH7853744.1"/>
    </source>
</evidence>
<keyword evidence="2" id="KW-1185">Reference proteome</keyword>
<protein>
    <submittedName>
        <fullName evidence="1">Uncharacterized protein</fullName>
    </submittedName>
</protein>
<name>A0ACB7YKU6_9ERIC</name>
<comment type="caution">
    <text evidence="1">The sequence shown here is derived from an EMBL/GenBank/DDBJ whole genome shotgun (WGS) entry which is preliminary data.</text>
</comment>
<sequence length="1814" mass="200761">MAECNEPRRIAEGSVAPTANPSPNLRNSSSKTREEGELSSSEDDFTDNTAAKEEPVPVTSHTKSTEGNKAGRCVSTGNPKSIVHIPSRTSGPPNSQKLTEKNRAPFVPFVISFSDDDSGSESGEFRQSKDSKVSEAKGIAQGMDGNRRPPSSYMLNSQLVRQTTTNEGSSMPKKVASSQAFVSSMTKINGSRNGGRSSVEQRSRVRNINTLNKKLAAQENGGNHNIHLNTSKLHDLRQQIAIREKEIKLKSAQQSKETVSGSSRDYNITDLGHEASKKRRVASAIYVPFENGDPDKKRQKLSEPNTRKLISDALQPLPHVQSEVLSEKFVAENAGQHSINEHCPRDKETSLGTMLNGEAKQRMQGADVIINGDQCDQNTKLVDPSISLMQSGDIVNSTAKTFPKKSSTVDLKHSSELNCHLTRISDKAYGGGNPIGDGELHEVRSGEKAFRASSNNKQQASSLRVPAGNLEISEVPLDHTSLYECLGTLSISHDNNMDMQSLLDMEELHDKELEEAQVHRHKCEIEERNALKAYRNAQRALVKANTRCSYLYRKRELYSSQFRSLIVDNPSLLEPSNLHNRARTGVDFSNGMSEDHIHQLPTPNDRMQAEYNNYHQHGHQLDLKTSDGALRIVSDQDNMGQHLASDPCSEPDSSTSEPHEQDRMADGVCSPSNDLNESADEDEDEETFPLNEKSLHSGLDSQGKEESYGKRENHGNVEAKRKFPHDSSQDSLLLEETLRSQLFARLGTKALAKKRGQAHNSEPAVVTGVEHGGAAEQAEMNYGDASLPVVTKSQHSDNGGADGEQKIISELSVQIVGPVENFSSNYASPAADPLDSYFSTEGNQSSKSVTFSCPILRSTYGHLKVADKIRLVGLHSRNQRIGSYNISNEESNSAGSTEIRSSILSSSSETLMTICAGKFGSYTSTLAIDPFWPLCMFELRGKCNDNECPWQHVKNFSCELGNSDNADCQVRSSTHRGKLNGSTNTSKGNDCQNLAPPTYLVCLDMLKGDFHPYGSVLAQSGGQCWKKCFSSSLVLSSLLPPDSPTHEPFLHGTEARIEVHRSWNSQSLFHCINGAMNQVDQRFADNEKSLEMALSILNQEVNKRKGRTEALKVLARALEANPSSAVLWVVYLHVYYSTEMSIGKDDMFLFAVEQNKGSYELWLLYINSRVQHEDRLVAYDTALLALCRHASATESDAIHASAFILDLFLQLVNFLCVSGNVGKAIEKICGLFSCTTNSEDSHSLLLSKILPSLTLYDKCIFWLCCVYFVVYSNLPDLIVQQFECEKELFEIEWPSVHLTVEEKQQAVTLSEMAVDSLALCIDNRSLESDSTLKAAHMFALNHIRCIAVLEGLEYSRNLLDKYTKLYPSCLELALLSGRTWEGNFGDLSFAGFEEVLSNWPEEAPGVQCIWNQYAEFALQNGKIDFVRELMSRWFHSVWQLQNSQYEVDSMGVENSLDSLVSASALDIDNWICNSSGRDVVFGLLNLSLHKLLQNEPVEARLAIDSALKVVSTEDYKHCVKEHALFLLANGSQFEEGTPSGETLNVLKSYLIDVRTSLNAAKPLTRKFIESIRKPKVRQLVSNIWSPMSSDLSFVNLVLEVWNGPSLLSNTFLNLKDMVDFVEAVMAILPSNYRLAMSVCKLLSERSDAACVSSSSVSFWGSSLLVNALFQAVPVAAEYVWVEAAAVLRNLTQIQSISENFHRRALSVYPFSVNLWKSYLDLSRVSGDSSSVMKAARERGIKLELTLSQYVYSGWDEALFHQALIFISSDCSSENILEQGRTEIESSSSSSFVPFTIPIPSTFAFFDGLPCGLPP</sequence>